<dbReference type="Proteomes" id="UP000250222">
    <property type="component" value="Unassembled WGS sequence"/>
</dbReference>
<name>A0A2Y8ZWG4_9MICO</name>
<dbReference type="RefSeq" id="WP_110850833.1">
    <property type="nucleotide sequence ID" value="NZ_QKLZ01000001.1"/>
</dbReference>
<reference evidence="1 2" key="1">
    <citation type="submission" date="2016-10" db="EMBL/GenBank/DDBJ databases">
        <authorList>
            <person name="Cai Z."/>
        </authorList>
    </citation>
    <scope>NUCLEOTIDE SEQUENCE [LARGE SCALE GENOMIC DNA]</scope>
    <source>
        <strain evidence="1 2">CGMCC 1.10826</strain>
    </source>
</reference>
<organism evidence="1 2">
    <name type="scientific">Georgenia satyanarayanai</name>
    <dbReference type="NCBI Taxonomy" id="860221"/>
    <lineage>
        <taxon>Bacteria</taxon>
        <taxon>Bacillati</taxon>
        <taxon>Actinomycetota</taxon>
        <taxon>Actinomycetes</taxon>
        <taxon>Micrococcales</taxon>
        <taxon>Bogoriellaceae</taxon>
        <taxon>Georgenia</taxon>
    </lineage>
</organism>
<sequence>MADSPLLEPLVTLAGSVFSGAGSDRLEDVDRAVVAALRHGQTQSQMQLPTSPLRPWPDAGSMLDTFRLQTFRALLAEADQLDLPRTLVLRRTHEGPAGLTPHALPAWARGRRPSHTLGPFPETTVRPVWFDVYESTVTTLITRASVAVGRPDEPLVAFTPLGDGGRRGFELAPAAVWLRAAMFDPAAPSDAWFGIDVTGGRLGGSRPFGEGPAPAVVRVDSDTQLRVQATLSQASASAAEPGAGEAARACGLSAPQEIVLDLTQQGASLSLAGDLVLSVGQAAATLPPVPGAPLRYDAALGAMVLPLDPGPSPLDAGPLRGPTWQLDGSASVIEAALAFPVARASGAVGPDTLGAVSGTPAVHLRLGAGLDLRTEVVQDSGSPVRVPLSESQLLVRTGELWFAGTPPERLPGEEWLEAAWHAPADRTDAAAEVRLRATGLSSLEVTSLAQPDAPAVDTITRVGAPFRAVLGAPRTAAGPLVVKGAATVLDLWDGSSRAVVLHASTLAPDLAAQRRSFMLDNALVRTTGVTSLVLESARGEGPATLAAGWITCGLAMDSVVPVLPHPYASDVLPWTGGDREPADVRGAELVAAADWRHEDAPPEVAFGLPVRGRRLLGGTGTVRADPPEPEARRALDRYYRPGRVRGHDPARCHLLDVSGGADFLGVSLHPGARTEEADASEPLRLDGTRLTQALRYTDLLLLPGFLNEPLGNLVQPAAADPFPDQLAPLGDGGPQRLMQATEQPVPVDPPTVAQALVAGFDETPLNALLSLPFGMRAVARLDAAAEGGGSVELVPPEGMAEESGLQPQWQLRLRATSDGEDRGPDAATPSIPGTAHQLRLGHDSGQVFSALGAPFDDTFNTTFSALAGATSPRVPVQGVDVAGHGNSVMSAWLDPTKRPGHPLAVGSNVSEVRFQALVGRTTLEVVQITSMCHPFRIPLVRQVTLRRSRAGAVWRSDSGWQPAGDGLVDYPTLQTQPELGVFRALRSVRGIRELPETAVGPGGTRFRAVRFDAMAEVDGLGELTPVHDVHGWVELDPRPQGVTDAAVLDLLLQPSPGTGRGGCFGRLDAAVDVARSGQLFRGTALGIEWAGPGPLLAGVLRGMPVLPVRGDWAVVRRDPAAVAHRRLHPGETVPLTGRGDDRYLREAADLLAAQPQTDYAILHASDAHRLLVPDPKVAAGDTRITPGRAPLFADQFALANHAGAMPPQDVCVALAGTALEVPEPGHLRLLSAGGGGVDVEVPGGGAWREIPLDAKGPNAAMRLEYRGLDERRARLRLAIDTREPTRHWSLELGQLCITTDYEIFGRFCTTAGVLRAGSDRVDDVEDVVVEFSGALGTAQSFMDIMRSLSLPPTTDASEAPGSVGERPERAFSPVYFGKEFDLPVGTKPKVTPPHDDDRWDLEPAKGWADFGGGKIKAKIGIFLRIDHLEQSVHRETNLVHGLKFEIGGKLLVPIIGPIWGGGALKLTYEYVTGADPGVGQYFQPRKESHEFELQGGFVGYLGADFKAFAAELSVATLHVLEIKNEVHYGLKYQFEGQADILDGLAGVAIGFECMCSPRRGKDEQDQHTEEVNFHLEAEVVLEATLGWVFSGEAKVHAETDIQLGMPTFAAFALGNPYLLAAEAL</sequence>
<protein>
    <submittedName>
        <fullName evidence="1">Uncharacterized protein</fullName>
    </submittedName>
</protein>
<dbReference type="EMBL" id="UETB01000001">
    <property type="protein sequence ID" value="SSA36670.1"/>
    <property type="molecule type" value="Genomic_DNA"/>
</dbReference>
<gene>
    <name evidence="1" type="ORF">SAMN05216184_101332</name>
</gene>
<proteinExistence type="predicted"/>
<evidence type="ECO:0000313" key="1">
    <source>
        <dbReference type="EMBL" id="SSA36670.1"/>
    </source>
</evidence>
<dbReference type="OrthoDB" id="358773at2"/>
<accession>A0A2Y8ZWG4</accession>
<keyword evidence="2" id="KW-1185">Reference proteome</keyword>
<evidence type="ECO:0000313" key="2">
    <source>
        <dbReference type="Proteomes" id="UP000250222"/>
    </source>
</evidence>